<feature type="region of interest" description="Disordered" evidence="2">
    <location>
        <begin position="1074"/>
        <end position="1100"/>
    </location>
</feature>
<accession>Q86GH0</accession>
<feature type="compositionally biased region" description="Polar residues" evidence="2">
    <location>
        <begin position="468"/>
        <end position="481"/>
    </location>
</feature>
<dbReference type="Pfam" id="PF00078">
    <property type="entry name" value="RVT_1"/>
    <property type="match status" value="1"/>
</dbReference>
<dbReference type="SUPFAM" id="SSF56672">
    <property type="entry name" value="DNA/RNA polymerases"/>
    <property type="match status" value="1"/>
</dbReference>
<dbReference type="Pfam" id="PF03372">
    <property type="entry name" value="Exo_endo_phos"/>
    <property type="match status" value="1"/>
</dbReference>
<feature type="coiled-coil region" evidence="1">
    <location>
        <begin position="1167"/>
        <end position="1205"/>
    </location>
</feature>
<feature type="compositionally biased region" description="Polar residues" evidence="2">
    <location>
        <begin position="1082"/>
        <end position="1091"/>
    </location>
</feature>
<name>Q86GH0_DROAE</name>
<feature type="region of interest" description="Disordered" evidence="2">
    <location>
        <begin position="458"/>
        <end position="481"/>
    </location>
</feature>
<dbReference type="CDD" id="cd01650">
    <property type="entry name" value="RT_nLTR_like"/>
    <property type="match status" value="1"/>
</dbReference>
<dbReference type="SUPFAM" id="SSF56219">
    <property type="entry name" value="DNase I-like"/>
    <property type="match status" value="1"/>
</dbReference>
<sequence length="1517" mass="173571">MPPMTLKMSNSQFVNINNTNANTLNNINNNNNLDTTTIQTSNNTLANNTRNHASSRQCGHPFKMAYWNAAGVSNKCREMEAFMCHHNVDIMMVIELRQRASQSASNSVRGPFANNVSPSIDGYHTYVATRKAPNQRFGGVAILIRHGIKHIALEPIMQDACQCAPVAITLSTQETILVAPIYCPPQYKWTSENFGKLLSHIDSLSPQGFIICGDWNAKSTWWGNMRHCQRGRELLRTIHSNKKYNILATGGTTHYPYARGNQPSAIDFAIYGGIGDRRLRTYSINDLNSDHLPILIDLAIGQALNRNNVKNKILPRNANIKKFKRILNQNLRLNIEINSGTDIEDAIDILYRKIENAASAATPPLRRRWQQLSRTRYGRNKLSASTLRQIRIKATKILYMLLRTPLARSQYRQAQNRLNRLLRRDKNDNLNRQIAKINETDTNRIQQLWRTTNFIKRQPEPNRPLKINSGTTTSNGNGIQNHNRTIEWTKTNEQKAEVFAAYLEQRFSLNLTNTAEERSQTSNEVTQFMQLQQQQQHGQINTPPFRPVTDKEVCQLIAALTLKKAPGIDNIDNHVIKSLPHKAILYLTHIYNCILRHGHFPRQWKCAEIKMILKTGKPTEKASSYRPISLLAGFSKIFERILMTRMFECKNFAQSIPNHQFGFRKEHGTEQQLARVTQFILNAYEKKQYCSAVFIDICEAFDRVWHEGLLSKLAKLLPAVLWNVIKSYLTDRTFIVNGNEGTKSRIGHISAGVPQGSVLGPILYTVYTSDMPLPSTALRNFWATNEPTTTTSASADTTLTPSMLLSTFADDTVVMCAAPFPDSAVNRNDRYLQAFEKWTKRWCIQVNVSKTAHVMFTLRTTLRQSQTAISPRLNGQEIANKSRHQYLGVQLDKKLNMKQHVTTLCARTGALCKKLDWLIGAKSPLNIACKMTIYKQMIAPIWRYALPIWGALLSSTQFNRLEVGQNKILRRIAKATRYTRNQTIRESHGIDTVDEIYQQTSERFAIALSNHPNINARKLISEPYTPIRLNRPLYSLQLERHVRPLQQLQQQHLTTDDQEMEDRLPTLLRLEHEEREARRQANAPSPNTDTYGQRPRPTIRFGEGQINTLRRRHKVDSCQGKNLIDYIREQPAIIQKLILSDIQIAQTPPPTGQQQQQQELLNNNNDEQQLSLRLEQIRIQIEREIDEMQQQSHNEQQRIQTAHQSAQRTIYDLTADDSNNDDDDDSVIWINSSPSGVDNNTHSLISQIPTSGNQLIRLNEQPTGLMAPIHEDDDNEPPQQQQPTQTAQTVLSQQNLQQSIQLLDTRQLPATPQPQQQQLQDTSPVNRLKRKRMPSQTAQRPNNTCKSNEYQQKRPAIKHTVSESELTPKKPCRYLASTWELQLSQQRLQLGKRHHVDPAYADPPSPKRSRMQQQRHANKPACILIHYTSGKWVVQWPKILGVWLLLSSIGLRAQHQSITWKALVTSVASERIRLQAQPAKRRSGLHGIQTTHSRVIARRPAHRKAVRYKLDIEIKLN</sequence>
<dbReference type="PROSITE" id="PS50878">
    <property type="entry name" value="RT_POL"/>
    <property type="match status" value="1"/>
</dbReference>
<dbReference type="Gene3D" id="3.60.10.10">
    <property type="entry name" value="Endonuclease/exonuclease/phosphatase"/>
    <property type="match status" value="1"/>
</dbReference>
<evidence type="ECO:0000259" key="3">
    <source>
        <dbReference type="PROSITE" id="PS50878"/>
    </source>
</evidence>
<evidence type="ECO:0000313" key="4">
    <source>
        <dbReference type="EMBL" id="AAO67565.1"/>
    </source>
</evidence>
<organism evidence="4">
    <name type="scientific">Drosophila americana</name>
    <name type="common">Fruit fly</name>
    <dbReference type="NCBI Taxonomy" id="40366"/>
    <lineage>
        <taxon>Eukaryota</taxon>
        <taxon>Metazoa</taxon>
        <taxon>Ecdysozoa</taxon>
        <taxon>Arthropoda</taxon>
        <taxon>Hexapoda</taxon>
        <taxon>Insecta</taxon>
        <taxon>Pterygota</taxon>
        <taxon>Neoptera</taxon>
        <taxon>Endopterygota</taxon>
        <taxon>Diptera</taxon>
        <taxon>Brachycera</taxon>
        <taxon>Muscomorpha</taxon>
        <taxon>Ephydroidea</taxon>
        <taxon>Drosophilidae</taxon>
        <taxon>Drosophila</taxon>
    </lineage>
</organism>
<protein>
    <submittedName>
        <fullName evidence="4">Pol protein</fullName>
    </submittedName>
</protein>
<feature type="compositionally biased region" description="Polar residues" evidence="2">
    <location>
        <begin position="1229"/>
        <end position="1242"/>
    </location>
</feature>
<dbReference type="InterPro" id="IPR000477">
    <property type="entry name" value="RT_dom"/>
</dbReference>
<feature type="region of interest" description="Disordered" evidence="2">
    <location>
        <begin position="1214"/>
        <end position="1242"/>
    </location>
</feature>
<dbReference type="InterPro" id="IPR036691">
    <property type="entry name" value="Endo/exonu/phosph_ase_sf"/>
</dbReference>
<dbReference type="EMBL" id="AY219710">
    <property type="protein sequence ID" value="AAO67565.1"/>
    <property type="molecule type" value="Genomic_DNA"/>
</dbReference>
<evidence type="ECO:0000256" key="1">
    <source>
        <dbReference type="SAM" id="Coils"/>
    </source>
</evidence>
<feature type="region of interest" description="Disordered" evidence="2">
    <location>
        <begin position="1310"/>
        <end position="1364"/>
    </location>
</feature>
<feature type="compositionally biased region" description="Polar residues" evidence="2">
    <location>
        <begin position="1334"/>
        <end position="1350"/>
    </location>
</feature>
<dbReference type="GO" id="GO:0003824">
    <property type="term" value="F:catalytic activity"/>
    <property type="evidence" value="ECO:0007669"/>
    <property type="project" value="InterPro"/>
</dbReference>
<gene>
    <name evidence="4" type="primary">pol</name>
</gene>
<feature type="compositionally biased region" description="Acidic residues" evidence="2">
    <location>
        <begin position="1214"/>
        <end position="1226"/>
    </location>
</feature>
<feature type="compositionally biased region" description="Low complexity" evidence="2">
    <location>
        <begin position="1277"/>
        <end position="1293"/>
    </location>
</feature>
<proteinExistence type="predicted"/>
<dbReference type="InterPro" id="IPR043502">
    <property type="entry name" value="DNA/RNA_pol_sf"/>
</dbReference>
<dbReference type="InterPro" id="IPR052560">
    <property type="entry name" value="RdDP_mobile_element"/>
</dbReference>
<feature type="region of interest" description="Disordered" evidence="2">
    <location>
        <begin position="1265"/>
        <end position="1293"/>
    </location>
</feature>
<reference evidence="4" key="1">
    <citation type="journal article" date="2003" name="Proc. Natl. Acad. Sci. U.S.A.">
        <title>Transposon telomeres are widely distributed in the Drosophila genus: TART elements in the virilis group.</title>
        <authorList>
            <person name="Casacuberta E."/>
            <person name="Pardue M.L."/>
        </authorList>
    </citation>
    <scope>NUCLEOTIDE SEQUENCE</scope>
</reference>
<dbReference type="PANTHER" id="PTHR36688:SF2">
    <property type="entry name" value="ENDONUCLEASE_EXONUCLEASE_PHOSPHATASE DOMAIN-CONTAINING PROTEIN"/>
    <property type="match status" value="1"/>
</dbReference>
<feature type="domain" description="Reverse transcriptase" evidence="3">
    <location>
        <begin position="593"/>
        <end position="891"/>
    </location>
</feature>
<feature type="compositionally biased region" description="Low complexity" evidence="2">
    <location>
        <begin position="1310"/>
        <end position="1320"/>
    </location>
</feature>
<keyword evidence="1" id="KW-0175">Coiled coil</keyword>
<dbReference type="PANTHER" id="PTHR36688">
    <property type="entry name" value="ENDO/EXONUCLEASE/PHOSPHATASE DOMAIN-CONTAINING PROTEIN"/>
    <property type="match status" value="1"/>
</dbReference>
<evidence type="ECO:0000256" key="2">
    <source>
        <dbReference type="SAM" id="MobiDB-lite"/>
    </source>
</evidence>
<feature type="region of interest" description="Disordered" evidence="2">
    <location>
        <begin position="1397"/>
        <end position="1416"/>
    </location>
</feature>
<dbReference type="GO" id="GO:0071897">
    <property type="term" value="P:DNA biosynthetic process"/>
    <property type="evidence" value="ECO:0007669"/>
    <property type="project" value="UniProtKB-ARBA"/>
</dbReference>
<dbReference type="InterPro" id="IPR005135">
    <property type="entry name" value="Endo/exonuclease/phosphatase"/>
</dbReference>